<dbReference type="Pfam" id="PF13468">
    <property type="entry name" value="Glyoxalase_3"/>
    <property type="match status" value="1"/>
</dbReference>
<dbReference type="AlphaFoldDB" id="A0A0S2FCJ5"/>
<dbReference type="Proteomes" id="UP000060787">
    <property type="component" value="Chromosome"/>
</dbReference>
<dbReference type="Gene3D" id="3.10.180.10">
    <property type="entry name" value="2,3-Dihydroxybiphenyl 1,2-Dioxygenase, domain 1"/>
    <property type="match status" value="1"/>
</dbReference>
<keyword evidence="1" id="KW-0732">Signal</keyword>
<evidence type="ECO:0000259" key="2">
    <source>
        <dbReference type="Pfam" id="PF13468"/>
    </source>
</evidence>
<evidence type="ECO:0000256" key="1">
    <source>
        <dbReference type="SAM" id="SignalP"/>
    </source>
</evidence>
<evidence type="ECO:0000313" key="3">
    <source>
        <dbReference type="EMBL" id="ALN81271.1"/>
    </source>
</evidence>
<gene>
    <name evidence="3" type="ORF">LA76x_3143</name>
</gene>
<dbReference type="PATRIC" id="fig|84531.8.peg.3152"/>
<protein>
    <submittedName>
        <fullName evidence="3">Glyoxalase-like domain protein</fullName>
    </submittedName>
</protein>
<evidence type="ECO:0000313" key="4">
    <source>
        <dbReference type="Proteomes" id="UP000060787"/>
    </source>
</evidence>
<feature type="chain" id="PRO_5006596868" evidence="1">
    <location>
        <begin position="20"/>
        <end position="329"/>
    </location>
</feature>
<keyword evidence="4" id="KW-1185">Reference proteome</keyword>
<dbReference type="EMBL" id="CP011129">
    <property type="protein sequence ID" value="ALN81271.1"/>
    <property type="molecule type" value="Genomic_DNA"/>
</dbReference>
<reference evidence="3 4" key="1">
    <citation type="journal article" date="2015" name="BMC Genomics">
        <title>Comparative genomics and metabolic profiling of the genus Lysobacter.</title>
        <authorList>
            <person name="de Bruijn I."/>
            <person name="Cheng X."/>
            <person name="de Jager V."/>
            <person name="Exposito R.G."/>
            <person name="Watrous J."/>
            <person name="Patel N."/>
            <person name="Postma J."/>
            <person name="Dorrestein P.C."/>
            <person name="Kobayashi D."/>
            <person name="Raaijmakers J.M."/>
        </authorList>
    </citation>
    <scope>NUCLEOTIDE SEQUENCE [LARGE SCALE GENOMIC DNA]</scope>
    <source>
        <strain evidence="3 4">76</strain>
    </source>
</reference>
<organism evidence="3 4">
    <name type="scientific">Lysobacter antibioticus</name>
    <dbReference type="NCBI Taxonomy" id="84531"/>
    <lineage>
        <taxon>Bacteria</taxon>
        <taxon>Pseudomonadati</taxon>
        <taxon>Pseudomonadota</taxon>
        <taxon>Gammaproteobacteria</taxon>
        <taxon>Lysobacterales</taxon>
        <taxon>Lysobacteraceae</taxon>
        <taxon>Lysobacter</taxon>
    </lineage>
</organism>
<accession>A0A0S2FCJ5</accession>
<name>A0A0S2FCJ5_LYSAN</name>
<feature type="signal peptide" evidence="1">
    <location>
        <begin position="1"/>
        <end position="19"/>
    </location>
</feature>
<dbReference type="InterPro" id="IPR029068">
    <property type="entry name" value="Glyas_Bleomycin-R_OHBP_Dase"/>
</dbReference>
<proteinExistence type="predicted"/>
<sequence length="329" mass="35341">MFVLWSALVVGMVPSVASAAESVADTTEIDHALLWGRDIDQISAVMAVKLGFQVRPGRSAGGVANRYVRMADRSYLEVFGLQRANAELDPGMQADQASLRGGAGSRTFGLRSSILDQAHKFLQQQAFVPTPIFTASRTDPDGDGPASPPRWRLFAFEPQPLSSHLFFIDYAALDATPGRVSDERIAPQHPNGAEALTGLWLLSSDADADRRQFERMGFPTAIPVRLSHIAARGYCVPVGHKRIFALQPDGPGAAADALRNGGRQVLGLSIAVADLDLAKRRVERGYETELARYRGALGDAFLAPSQDDLGLLIEFHAFSQAAACTEAAG</sequence>
<dbReference type="InterPro" id="IPR025870">
    <property type="entry name" value="Glyoxalase-like_dom"/>
</dbReference>
<dbReference type="KEGG" id="lab:LA76x_3143"/>
<feature type="domain" description="Glyoxalase-like" evidence="2">
    <location>
        <begin position="29"/>
        <end position="215"/>
    </location>
</feature>